<name>A0ABP0Z4S0_9ROSI</name>
<keyword evidence="1" id="KW-0812">Transmembrane</keyword>
<organism evidence="2 3">
    <name type="scientific">Citrullus colocynthis</name>
    <name type="common">colocynth</name>
    <dbReference type="NCBI Taxonomy" id="252529"/>
    <lineage>
        <taxon>Eukaryota</taxon>
        <taxon>Viridiplantae</taxon>
        <taxon>Streptophyta</taxon>
        <taxon>Embryophyta</taxon>
        <taxon>Tracheophyta</taxon>
        <taxon>Spermatophyta</taxon>
        <taxon>Magnoliopsida</taxon>
        <taxon>eudicotyledons</taxon>
        <taxon>Gunneridae</taxon>
        <taxon>Pentapetalae</taxon>
        <taxon>rosids</taxon>
        <taxon>fabids</taxon>
        <taxon>Cucurbitales</taxon>
        <taxon>Cucurbitaceae</taxon>
        <taxon>Benincaseae</taxon>
        <taxon>Citrullus</taxon>
    </lineage>
</organism>
<keyword evidence="3" id="KW-1185">Reference proteome</keyword>
<evidence type="ECO:0000256" key="1">
    <source>
        <dbReference type="SAM" id="Phobius"/>
    </source>
</evidence>
<dbReference type="Proteomes" id="UP001642487">
    <property type="component" value="Chromosome 8"/>
</dbReference>
<feature type="non-terminal residue" evidence="2">
    <location>
        <position position="1"/>
    </location>
</feature>
<keyword evidence="1" id="KW-0472">Membrane</keyword>
<sequence>KFSKMVDGNLGVLRERIEEVKIREKLERCLNCKHKHGWNYVASYDYKLKKDKQVSHFLHFFLLIIGSLGFTFLSGTFSLCLFSFLFHFTH</sequence>
<dbReference type="PANTHER" id="PTHR38225:SF4">
    <property type="entry name" value="PROTEIN, PUTATIVE-RELATED"/>
    <property type="match status" value="1"/>
</dbReference>
<gene>
    <name evidence="2" type="ORF">CITCOLO1_LOCUS20078</name>
</gene>
<evidence type="ECO:0000313" key="2">
    <source>
        <dbReference type="EMBL" id="CAK9327691.1"/>
    </source>
</evidence>
<keyword evidence="1" id="KW-1133">Transmembrane helix</keyword>
<protein>
    <submittedName>
        <fullName evidence="2">Uncharacterized protein</fullName>
    </submittedName>
</protein>
<dbReference type="PANTHER" id="PTHR38225">
    <property type="entry name" value="PROTEIN, PUTATIVE-RELATED"/>
    <property type="match status" value="1"/>
</dbReference>
<evidence type="ECO:0000313" key="3">
    <source>
        <dbReference type="Proteomes" id="UP001642487"/>
    </source>
</evidence>
<accession>A0ABP0Z4S0</accession>
<feature type="transmembrane region" description="Helical" evidence="1">
    <location>
        <begin position="57"/>
        <end position="86"/>
    </location>
</feature>
<proteinExistence type="predicted"/>
<reference evidence="2 3" key="1">
    <citation type="submission" date="2024-03" db="EMBL/GenBank/DDBJ databases">
        <authorList>
            <person name="Gkanogiannis A."/>
            <person name="Becerra Lopez-Lavalle L."/>
        </authorList>
    </citation>
    <scope>NUCLEOTIDE SEQUENCE [LARGE SCALE GENOMIC DNA]</scope>
</reference>
<dbReference type="EMBL" id="OZ021742">
    <property type="protein sequence ID" value="CAK9327691.1"/>
    <property type="molecule type" value="Genomic_DNA"/>
</dbReference>